<dbReference type="GO" id="GO:0004252">
    <property type="term" value="F:serine-type endopeptidase activity"/>
    <property type="evidence" value="ECO:0007669"/>
    <property type="project" value="InterPro"/>
</dbReference>
<dbReference type="GO" id="GO:0006508">
    <property type="term" value="P:proteolysis"/>
    <property type="evidence" value="ECO:0007669"/>
    <property type="project" value="InterPro"/>
</dbReference>
<protein>
    <recommendedName>
        <fullName evidence="6">Peptidase S1 domain-containing protein</fullName>
    </recommendedName>
</protein>
<evidence type="ECO:0000256" key="5">
    <source>
        <dbReference type="ARBA" id="ARBA00023180"/>
    </source>
</evidence>
<organism evidence="7 8">
    <name type="scientific">Allacma fusca</name>
    <dbReference type="NCBI Taxonomy" id="39272"/>
    <lineage>
        <taxon>Eukaryota</taxon>
        <taxon>Metazoa</taxon>
        <taxon>Ecdysozoa</taxon>
        <taxon>Arthropoda</taxon>
        <taxon>Hexapoda</taxon>
        <taxon>Collembola</taxon>
        <taxon>Symphypleona</taxon>
        <taxon>Sminthuridae</taxon>
        <taxon>Allacma</taxon>
    </lineage>
</organism>
<comment type="subcellular location">
    <subcellularLocation>
        <location evidence="1">Secreted</location>
    </subcellularLocation>
</comment>
<dbReference type="AlphaFoldDB" id="A0A8J2ME67"/>
<dbReference type="PANTHER" id="PTHR24260">
    <property type="match status" value="1"/>
</dbReference>
<dbReference type="Pfam" id="PF00089">
    <property type="entry name" value="Trypsin"/>
    <property type="match status" value="1"/>
</dbReference>
<keyword evidence="4" id="KW-1015">Disulfide bond</keyword>
<keyword evidence="5" id="KW-0325">Glycoprotein</keyword>
<dbReference type="PANTHER" id="PTHR24260:SF143">
    <property type="entry name" value="SERINE PROTEASE GD-LIKE PROTEIN"/>
    <property type="match status" value="1"/>
</dbReference>
<dbReference type="Proteomes" id="UP000708208">
    <property type="component" value="Unassembled WGS sequence"/>
</dbReference>
<proteinExistence type="predicted"/>
<evidence type="ECO:0000256" key="2">
    <source>
        <dbReference type="ARBA" id="ARBA00022525"/>
    </source>
</evidence>
<keyword evidence="2" id="KW-0964">Secreted</keyword>
<name>A0A8J2ME67_9HEXA</name>
<comment type="caution">
    <text evidence="7">The sequence shown here is derived from an EMBL/GenBank/DDBJ whole genome shotgun (WGS) entry which is preliminary data.</text>
</comment>
<evidence type="ECO:0000256" key="4">
    <source>
        <dbReference type="ARBA" id="ARBA00023157"/>
    </source>
</evidence>
<feature type="domain" description="Peptidase S1" evidence="6">
    <location>
        <begin position="1"/>
        <end position="120"/>
    </location>
</feature>
<evidence type="ECO:0000313" key="7">
    <source>
        <dbReference type="EMBL" id="CAG7837140.1"/>
    </source>
</evidence>
<dbReference type="FunFam" id="2.40.10.10:FF:000054">
    <property type="entry name" value="Complement C1r subcomponent"/>
    <property type="match status" value="1"/>
</dbReference>
<accession>A0A8J2ME67</accession>
<dbReference type="InterPro" id="IPR051333">
    <property type="entry name" value="CLIP_Serine_Protease"/>
</dbReference>
<sequence>MFASFRDVAGLGYDENNQLSPTVKYAEFPVVDQAVCKKALGHTMPLNTFCAGFQNGTSVCKGDSGGGLVFPVISGQQSRYVLKGIVSHGLISANRVCDRENYSVFTHVDAFSEWISSTIATLNIRRKRFNY</sequence>
<dbReference type="EMBL" id="CAJVCH010571297">
    <property type="protein sequence ID" value="CAG7837140.1"/>
    <property type="molecule type" value="Genomic_DNA"/>
</dbReference>
<keyword evidence="8" id="KW-1185">Reference proteome</keyword>
<dbReference type="InterPro" id="IPR001254">
    <property type="entry name" value="Trypsin_dom"/>
</dbReference>
<evidence type="ECO:0000256" key="3">
    <source>
        <dbReference type="ARBA" id="ARBA00022729"/>
    </source>
</evidence>
<evidence type="ECO:0000313" key="8">
    <source>
        <dbReference type="Proteomes" id="UP000708208"/>
    </source>
</evidence>
<reference evidence="7" key="1">
    <citation type="submission" date="2021-06" db="EMBL/GenBank/DDBJ databases">
        <authorList>
            <person name="Hodson N. C."/>
            <person name="Mongue J. A."/>
            <person name="Jaron S. K."/>
        </authorList>
    </citation>
    <scope>NUCLEOTIDE SEQUENCE</scope>
</reference>
<dbReference type="GO" id="GO:0005576">
    <property type="term" value="C:extracellular region"/>
    <property type="evidence" value="ECO:0007669"/>
    <property type="project" value="UniProtKB-SubCell"/>
</dbReference>
<evidence type="ECO:0000259" key="6">
    <source>
        <dbReference type="PROSITE" id="PS50240"/>
    </source>
</evidence>
<evidence type="ECO:0000256" key="1">
    <source>
        <dbReference type="ARBA" id="ARBA00004613"/>
    </source>
</evidence>
<dbReference type="OrthoDB" id="6147874at2759"/>
<gene>
    <name evidence="7" type="ORF">AFUS01_LOCUS46296</name>
</gene>
<dbReference type="PROSITE" id="PS50240">
    <property type="entry name" value="TRYPSIN_DOM"/>
    <property type="match status" value="1"/>
</dbReference>
<keyword evidence="3" id="KW-0732">Signal</keyword>